<comment type="caution">
    <text evidence="5">The sequence shown here is derived from an EMBL/GenBank/DDBJ whole genome shotgun (WGS) entry which is preliminary data.</text>
</comment>
<reference evidence="5 6" key="1">
    <citation type="submission" date="2023-07" db="EMBL/GenBank/DDBJ databases">
        <authorList>
            <person name="Girao M."/>
            <person name="Carvalho M.F."/>
        </authorList>
    </citation>
    <scope>NUCLEOTIDE SEQUENCE [LARGE SCALE GENOMIC DNA]</scope>
    <source>
        <strain evidence="5 6">66/93</strain>
    </source>
</reference>
<dbReference type="PANTHER" id="PTHR43649:SF34">
    <property type="entry name" value="ABC TRANSPORTER PERIPLASMIC-BINDING PROTEIN YCJN-RELATED"/>
    <property type="match status" value="1"/>
</dbReference>
<proteinExistence type="inferred from homology"/>
<feature type="region of interest" description="Disordered" evidence="4">
    <location>
        <begin position="1"/>
        <end position="30"/>
    </location>
</feature>
<evidence type="ECO:0000256" key="1">
    <source>
        <dbReference type="ARBA" id="ARBA00008520"/>
    </source>
</evidence>
<dbReference type="Pfam" id="PF01547">
    <property type="entry name" value="SBP_bac_1"/>
    <property type="match status" value="1"/>
</dbReference>
<gene>
    <name evidence="5" type="ORF">Q8A49_13930</name>
</gene>
<feature type="compositionally biased region" description="Basic residues" evidence="4">
    <location>
        <begin position="1"/>
        <end position="10"/>
    </location>
</feature>
<accession>A0ABU7KQM0</accession>
<evidence type="ECO:0000313" key="6">
    <source>
        <dbReference type="Proteomes" id="UP001348641"/>
    </source>
</evidence>
<name>A0ABU7KQM0_9ACTN</name>
<dbReference type="PROSITE" id="PS51318">
    <property type="entry name" value="TAT"/>
    <property type="match status" value="1"/>
</dbReference>
<dbReference type="RefSeq" id="WP_330158699.1">
    <property type="nucleotide sequence ID" value="NZ_BAAAJA010000037.1"/>
</dbReference>
<dbReference type="EMBL" id="JAUUCC010000032">
    <property type="protein sequence ID" value="MEE2051594.1"/>
    <property type="molecule type" value="Genomic_DNA"/>
</dbReference>
<dbReference type="Gene3D" id="3.40.190.10">
    <property type="entry name" value="Periplasmic binding protein-like II"/>
    <property type="match status" value="2"/>
</dbReference>
<evidence type="ECO:0000313" key="5">
    <source>
        <dbReference type="EMBL" id="MEE2051594.1"/>
    </source>
</evidence>
<keyword evidence="2" id="KW-0813">Transport</keyword>
<dbReference type="InterPro" id="IPR050490">
    <property type="entry name" value="Bact_solute-bd_prot1"/>
</dbReference>
<protein>
    <submittedName>
        <fullName evidence="5">Extracellular solute-binding protein</fullName>
    </submittedName>
</protein>
<organism evidence="5 6">
    <name type="scientific">Nocardiopsis tropica</name>
    <dbReference type="NCBI Taxonomy" id="109330"/>
    <lineage>
        <taxon>Bacteria</taxon>
        <taxon>Bacillati</taxon>
        <taxon>Actinomycetota</taxon>
        <taxon>Actinomycetes</taxon>
        <taxon>Streptosporangiales</taxon>
        <taxon>Nocardiopsidaceae</taxon>
        <taxon>Nocardiopsis</taxon>
    </lineage>
</organism>
<comment type="similarity">
    <text evidence="1">Belongs to the bacterial solute-binding protein 1 family.</text>
</comment>
<dbReference type="InterPro" id="IPR006059">
    <property type="entry name" value="SBP"/>
</dbReference>
<dbReference type="InterPro" id="IPR006311">
    <property type="entry name" value="TAT_signal"/>
</dbReference>
<dbReference type="PANTHER" id="PTHR43649">
    <property type="entry name" value="ARABINOSE-BINDING PROTEIN-RELATED"/>
    <property type="match status" value="1"/>
</dbReference>
<sequence>MNPRRNRRPPRTPGTPLVPGPPGTPDLSRRRAMGLLGAGGAAAAGAVLLPGCGLGTGSIAGGENGAGEVTGAFDWRKAEGAEISVLQTPHPYQVAFQPLLAQFTELTGITVNADLVAEADYYTRLNTELAGGAGNYDAFMTGAYFIWTYGPPGWMEDLRPWIDNESATSDEYDFDDIYEGLRTSTSWDFTTGSPLGTGGQWAVPWGFETNVVCYNKAEFDRRGIRPAETFDELRELAVDLTDRSENTYGLAFRGSRSWATVHPGFMTQFTREGCVDYTLEGDRLVAAMNSEAAVDFTRKWVDLARDAGPTSWTTYDYPDCTADLGSGTAMMVYDADSATYPQNIAGNSAEAGNLAWHPGPAGPDGNYDTNLWTWSLAMSSASRNKLATWLFIQWATGRDAQSQAVQTGELGFADPTRESVFEDAFKAGLGEFPGYQETFERVIDSTRIHFTPQTQFFENTENWAVALQDIYAGDDAGERLDALARASTDALDTE</sequence>
<evidence type="ECO:0000256" key="3">
    <source>
        <dbReference type="ARBA" id="ARBA00022729"/>
    </source>
</evidence>
<dbReference type="SUPFAM" id="SSF53850">
    <property type="entry name" value="Periplasmic binding protein-like II"/>
    <property type="match status" value="1"/>
</dbReference>
<evidence type="ECO:0000256" key="2">
    <source>
        <dbReference type="ARBA" id="ARBA00022448"/>
    </source>
</evidence>
<feature type="compositionally biased region" description="Pro residues" evidence="4">
    <location>
        <begin position="11"/>
        <end position="24"/>
    </location>
</feature>
<dbReference type="Proteomes" id="UP001348641">
    <property type="component" value="Unassembled WGS sequence"/>
</dbReference>
<evidence type="ECO:0000256" key="4">
    <source>
        <dbReference type="SAM" id="MobiDB-lite"/>
    </source>
</evidence>
<keyword evidence="3" id="KW-0732">Signal</keyword>